<evidence type="ECO:0000313" key="3">
    <source>
        <dbReference type="Proteomes" id="UP001142078"/>
    </source>
</evidence>
<sequence length="210" mass="25040">MNLQNMNLSGELFSKAQNAISIDLEQDIYPYNDMERYLRNIFIRSKFIFSDVIKENENMLLVVNIRKGVDEDCSIWQRVNYFNKFIRNKNIIKNAILIKLEDPLYDYDIEDGIETYRLIIKCKINDLKINKILKAIGNQDFCIEPSINEECFFINTERNLTFYMYDDRGVDIVGSNFRDIKELYDKYYNWVIEYIFNGEFKGLGQDKKDG</sequence>
<dbReference type="EMBL" id="JANJZL010000005">
    <property type="protein sequence ID" value="MCR2044275.1"/>
    <property type="molecule type" value="Genomic_DNA"/>
</dbReference>
<accession>A0A9X2MJM4</accession>
<feature type="domain" description="DUF3885" evidence="1">
    <location>
        <begin position="8"/>
        <end position="194"/>
    </location>
</feature>
<protein>
    <submittedName>
        <fullName evidence="2">DUF3885 domain-containing protein</fullName>
    </submittedName>
</protein>
<evidence type="ECO:0000313" key="2">
    <source>
        <dbReference type="EMBL" id="MCR2044275.1"/>
    </source>
</evidence>
<evidence type="ECO:0000259" key="1">
    <source>
        <dbReference type="Pfam" id="PF13021"/>
    </source>
</evidence>
<dbReference type="RefSeq" id="WP_257490446.1">
    <property type="nucleotide sequence ID" value="NZ_JANJZL010000005.1"/>
</dbReference>
<comment type="caution">
    <text evidence="2">The sequence shown here is derived from an EMBL/GenBank/DDBJ whole genome shotgun (WGS) entry which is preliminary data.</text>
</comment>
<dbReference type="AlphaFoldDB" id="A0A9X2MJM4"/>
<dbReference type="Pfam" id="PF13021">
    <property type="entry name" value="DUF3885"/>
    <property type="match status" value="1"/>
</dbReference>
<gene>
    <name evidence="2" type="ORF">NSA23_09095</name>
</gene>
<keyword evidence="3" id="KW-1185">Reference proteome</keyword>
<reference evidence="2" key="1">
    <citation type="submission" date="2022-07" db="EMBL/GenBank/DDBJ databases">
        <title>Enhanced cultured diversity of the mouse gut microbiota enables custom-made synthetic communities.</title>
        <authorList>
            <person name="Afrizal A."/>
        </authorList>
    </citation>
    <scope>NUCLEOTIDE SEQUENCE</scope>
    <source>
        <strain evidence="2">DSM 29482</strain>
    </source>
</reference>
<dbReference type="Proteomes" id="UP001142078">
    <property type="component" value="Unassembled WGS sequence"/>
</dbReference>
<proteinExistence type="predicted"/>
<name>A0A9X2MJM4_9FIRM</name>
<organism evidence="2 3">
    <name type="scientific">Anaerosalibacter massiliensis</name>
    <dbReference type="NCBI Taxonomy" id="1347392"/>
    <lineage>
        <taxon>Bacteria</taxon>
        <taxon>Bacillati</taxon>
        <taxon>Bacillota</taxon>
        <taxon>Tissierellia</taxon>
        <taxon>Tissierellales</taxon>
        <taxon>Sporanaerobacteraceae</taxon>
        <taxon>Anaerosalibacter</taxon>
    </lineage>
</organism>
<dbReference type="InterPro" id="IPR024976">
    <property type="entry name" value="DUF3885"/>
</dbReference>